<dbReference type="CDD" id="cd00338">
    <property type="entry name" value="Ser_Recombinase"/>
    <property type="match status" value="1"/>
</dbReference>
<dbReference type="InterPro" id="IPR050639">
    <property type="entry name" value="SSR_resolvase"/>
</dbReference>
<dbReference type="Gene3D" id="3.40.50.1390">
    <property type="entry name" value="Resolvase, N-terminal catalytic domain"/>
    <property type="match status" value="1"/>
</dbReference>
<gene>
    <name evidence="3" type="ORF">BST23_04235</name>
</gene>
<dbReference type="Pfam" id="PF07508">
    <property type="entry name" value="Recombinase"/>
    <property type="match status" value="1"/>
</dbReference>
<dbReference type="AlphaFoldDB" id="A0A1X0D789"/>
<dbReference type="InterPro" id="IPR006119">
    <property type="entry name" value="Resolv_N"/>
</dbReference>
<proteinExistence type="predicted"/>
<dbReference type="SMART" id="SM00857">
    <property type="entry name" value="Resolvase"/>
    <property type="match status" value="1"/>
</dbReference>
<dbReference type="Pfam" id="PF00239">
    <property type="entry name" value="Resolvase"/>
    <property type="match status" value="1"/>
</dbReference>
<sequence>MKAVIYTRISKDREGAGLGVERQRADCAALADRLGWQVVGTFSDNDLSAYSGRHRPGYAAMCEALEAGEAQAIIAWHTDRLHRRPVELESFIGLCERRSIQVRTVRAGTLDLSTPSGQMVARMLGAAARHEIDHAIERQKRAKKQAALDGRYRGSRRAFGYERDGLTLCDAEADAIRTAAERVLSGTSLSQVARDWNAAGLRTAFGGKAFTSREVRRILLRPRNAGYSLHEGKRIPNAQWPPIITTDTFAALEALLRDPVRSKHLAFERKWMGSGVYLCGKCGAKISTASQKGTGKSWRPTYVCSASKHLGRVADTVDEYVTEAVLERLSRPDAPILLGGNKVDVADLTSRRDGYRARLDELAAMFAAGDIDAGQLKSGTTELRRKLDRVDAELAAARASSVLADLVLSGDDLRDTWAAIPPGGKGKVIDALMTVTIEPTRRGRRPGGSYFDPESVTIRFKGVGEHRLDDGQLIGA</sequence>
<dbReference type="PROSITE" id="PS51736">
    <property type="entry name" value="RECOMBINASES_3"/>
    <property type="match status" value="1"/>
</dbReference>
<dbReference type="OrthoDB" id="4500247at2"/>
<evidence type="ECO:0000313" key="4">
    <source>
        <dbReference type="Proteomes" id="UP000192772"/>
    </source>
</evidence>
<dbReference type="SUPFAM" id="SSF53041">
    <property type="entry name" value="Resolvase-like"/>
    <property type="match status" value="1"/>
</dbReference>
<evidence type="ECO:0000259" key="1">
    <source>
        <dbReference type="PROSITE" id="PS51736"/>
    </source>
</evidence>
<dbReference type="InterPro" id="IPR038109">
    <property type="entry name" value="DNA_bind_recomb_sf"/>
</dbReference>
<dbReference type="Proteomes" id="UP000192772">
    <property type="component" value="Unassembled WGS sequence"/>
</dbReference>
<evidence type="ECO:0000259" key="2">
    <source>
        <dbReference type="PROSITE" id="PS51737"/>
    </source>
</evidence>
<dbReference type="InterPro" id="IPR011109">
    <property type="entry name" value="DNA_bind_recombinase_dom"/>
</dbReference>
<dbReference type="InterPro" id="IPR036162">
    <property type="entry name" value="Resolvase-like_N_sf"/>
</dbReference>
<dbReference type="EMBL" id="MVHP01000003">
    <property type="protein sequence ID" value="ORA68296.1"/>
    <property type="molecule type" value="Genomic_DNA"/>
</dbReference>
<dbReference type="GO" id="GO:0003677">
    <property type="term" value="F:DNA binding"/>
    <property type="evidence" value="ECO:0007669"/>
    <property type="project" value="InterPro"/>
</dbReference>
<feature type="domain" description="Recombinase" evidence="2">
    <location>
        <begin position="158"/>
        <end position="262"/>
    </location>
</feature>
<feature type="domain" description="Resolvase/invertase-type recombinase catalytic" evidence="1">
    <location>
        <begin position="2"/>
        <end position="150"/>
    </location>
</feature>
<dbReference type="GO" id="GO:0000150">
    <property type="term" value="F:DNA strand exchange activity"/>
    <property type="evidence" value="ECO:0007669"/>
    <property type="project" value="InterPro"/>
</dbReference>
<dbReference type="Gene3D" id="3.90.1750.20">
    <property type="entry name" value="Putative Large Serine Recombinase, Chain B, Domain 2"/>
    <property type="match status" value="1"/>
</dbReference>
<organism evidence="3 4">
    <name type="scientific">Mycolicibacterium elephantis</name>
    <dbReference type="NCBI Taxonomy" id="81858"/>
    <lineage>
        <taxon>Bacteria</taxon>
        <taxon>Bacillati</taxon>
        <taxon>Actinomycetota</taxon>
        <taxon>Actinomycetes</taxon>
        <taxon>Mycobacteriales</taxon>
        <taxon>Mycobacteriaceae</taxon>
        <taxon>Mycolicibacterium</taxon>
    </lineage>
</organism>
<evidence type="ECO:0000313" key="3">
    <source>
        <dbReference type="EMBL" id="ORA68296.1"/>
    </source>
</evidence>
<name>A0A1X0D789_9MYCO</name>
<dbReference type="PANTHER" id="PTHR30461">
    <property type="entry name" value="DNA-INVERTASE FROM LAMBDOID PROPHAGE"/>
    <property type="match status" value="1"/>
</dbReference>
<comment type="caution">
    <text evidence="3">The sequence shown here is derived from an EMBL/GenBank/DDBJ whole genome shotgun (WGS) entry which is preliminary data.</text>
</comment>
<protein>
    <submittedName>
        <fullName evidence="3">Recombinase</fullName>
    </submittedName>
</protein>
<dbReference type="PROSITE" id="PS51737">
    <property type="entry name" value="RECOMBINASE_DNA_BIND"/>
    <property type="match status" value="1"/>
</dbReference>
<accession>A0A1X0D789</accession>
<dbReference type="PANTHER" id="PTHR30461:SF23">
    <property type="entry name" value="DNA RECOMBINASE-RELATED"/>
    <property type="match status" value="1"/>
</dbReference>
<reference evidence="3 4" key="1">
    <citation type="submission" date="2017-02" db="EMBL/GenBank/DDBJ databases">
        <title>The new phylogeny of genus Mycobacterium.</title>
        <authorList>
            <person name="Tortoli E."/>
            <person name="Trovato A."/>
            <person name="Cirillo D.M."/>
        </authorList>
    </citation>
    <scope>NUCLEOTIDE SEQUENCE [LARGE SCALE GENOMIC DNA]</scope>
    <source>
        <strain evidence="3 4">FI-09383</strain>
    </source>
</reference>